<evidence type="ECO:0000313" key="4">
    <source>
        <dbReference type="Proteomes" id="UP000829756"/>
    </source>
</evidence>
<dbReference type="KEGG" id="usu:LVJ78_00955"/>
<protein>
    <submittedName>
        <fullName evidence="2">Uncharacterized protein</fullName>
    </submittedName>
</protein>
<dbReference type="RefSeq" id="WP_132953851.1">
    <property type="nucleotide sequence ID" value="NZ_CALJUB010000182.1"/>
</dbReference>
<keyword evidence="3" id="KW-1185">Reference proteome</keyword>
<organism evidence="2 4">
    <name type="scientific">Uruburuella suis</name>
    <dbReference type="NCBI Taxonomy" id="252130"/>
    <lineage>
        <taxon>Bacteria</taxon>
        <taxon>Pseudomonadati</taxon>
        <taxon>Pseudomonadota</taxon>
        <taxon>Betaproteobacteria</taxon>
        <taxon>Neisseriales</taxon>
        <taxon>Neisseriaceae</taxon>
        <taxon>Uruburuella</taxon>
    </lineage>
</organism>
<accession>A0AAE9KH56</accession>
<proteinExistence type="predicted"/>
<sequence>MDWGAASEWANAFIATVALFLAWKAGTRAKQLYEDGKNNEKMQEQLRRRSEPAKLSVWFAAQKQGTYAWGLVLNNVAERPFYDLLIEGEYCATTPTVHFSYQYVKVIPPGRFFVPYKHKEPEGQYLFDHPKDYDDGLLTPLLTSKKHIIHRISFTDSDGFQWESDGLGNLREKSNPAISI</sequence>
<dbReference type="AlphaFoldDB" id="A0AAE9KH56"/>
<reference evidence="2" key="2">
    <citation type="submission" date="2021-12" db="EMBL/GenBank/DDBJ databases">
        <authorList>
            <person name="Veyrier F.J."/>
        </authorList>
    </citation>
    <scope>NUCLEOTIDE SEQUENCE</scope>
    <source>
        <strain evidence="2">1258/02</strain>
    </source>
</reference>
<evidence type="ECO:0000313" key="3">
    <source>
        <dbReference type="Proteomes" id="UP000294721"/>
    </source>
</evidence>
<name>A0AAE9KH56_9NEIS</name>
<dbReference type="Proteomes" id="UP000294721">
    <property type="component" value="Unassembled WGS sequence"/>
</dbReference>
<dbReference type="Proteomes" id="UP000829756">
    <property type="component" value="Chromosome"/>
</dbReference>
<dbReference type="EMBL" id="CP091507">
    <property type="protein sequence ID" value="UOO79635.1"/>
    <property type="molecule type" value="Genomic_DNA"/>
</dbReference>
<evidence type="ECO:0000313" key="1">
    <source>
        <dbReference type="EMBL" id="TCP06105.1"/>
    </source>
</evidence>
<reference evidence="1 3" key="1">
    <citation type="submission" date="2019-03" db="EMBL/GenBank/DDBJ databases">
        <title>Genomic Encyclopedia of Type Strains, Phase IV (KMG-IV): sequencing the most valuable type-strain genomes for metagenomic binning, comparative biology and taxonomic classification.</title>
        <authorList>
            <person name="Goeker M."/>
        </authorList>
    </citation>
    <scope>NUCLEOTIDE SEQUENCE [LARGE SCALE GENOMIC DNA]</scope>
    <source>
        <strain evidence="1 3">DSM 17474</strain>
    </source>
</reference>
<dbReference type="EMBL" id="SLXE01000013">
    <property type="protein sequence ID" value="TCP06105.1"/>
    <property type="molecule type" value="Genomic_DNA"/>
</dbReference>
<gene>
    <name evidence="1" type="ORF">EV680_11327</name>
    <name evidence="2" type="ORF">LVJ78_00955</name>
</gene>
<evidence type="ECO:0000313" key="2">
    <source>
        <dbReference type="EMBL" id="UOO79635.1"/>
    </source>
</evidence>
<reference evidence="2" key="3">
    <citation type="journal article" date="2022" name="Res Sq">
        <title>Evolution of multicellular longitudinally dividing oral cavity symbionts (Neisseriaceae).</title>
        <authorList>
            <person name="Nyongesa S."/>
            <person name="Weber P."/>
            <person name="Bernet E."/>
            <person name="Pullido F."/>
            <person name="Nieckarz M."/>
            <person name="Delaby M."/>
            <person name="Nieves C."/>
            <person name="Viehboeck T."/>
            <person name="Krause N."/>
            <person name="Rivera-Millot A."/>
            <person name="Nakamura A."/>
            <person name="Vischer N."/>
            <person name="VanNieuwenhze M."/>
            <person name="Brun Y."/>
            <person name="Cava F."/>
            <person name="Bulgheresi S."/>
            <person name="Veyrier F."/>
        </authorList>
    </citation>
    <scope>NUCLEOTIDE SEQUENCE</scope>
    <source>
        <strain evidence="2">1258/02</strain>
    </source>
</reference>